<dbReference type="Proteomes" id="UP001256827">
    <property type="component" value="Chromosome"/>
</dbReference>
<protein>
    <submittedName>
        <fullName evidence="2">Asparagine synthase-related protein</fullName>
    </submittedName>
</protein>
<evidence type="ECO:0000259" key="1">
    <source>
        <dbReference type="Pfam" id="PF00733"/>
    </source>
</evidence>
<dbReference type="Pfam" id="PF00733">
    <property type="entry name" value="Asn_synthase"/>
    <property type="match status" value="1"/>
</dbReference>
<keyword evidence="3" id="KW-1185">Reference proteome</keyword>
<gene>
    <name evidence="2" type="ORF">RGB73_21910</name>
</gene>
<accession>A0ABY9T325</accession>
<dbReference type="RefSeq" id="WP_310764827.1">
    <property type="nucleotide sequence ID" value="NZ_CP134050.1"/>
</dbReference>
<dbReference type="InterPro" id="IPR014729">
    <property type="entry name" value="Rossmann-like_a/b/a_fold"/>
</dbReference>
<proteinExistence type="predicted"/>
<sequence>MLLTAKGLRSSGGELQSWENPDYLFRWRGFVYLLGFAPGAASVREFSRLMAAEGLDRAISSLKGHFFMVVKEKQTHTYICFTDNNGGFTAFHSKTAAASSFLDLVTYHGLTPVSLNRDSVMEFVNFGNVFLNRTLVEGIFRIDRNQVIRFGPGGKSIHSKNLAPIDAGHGDFDYLQFFEKFAHSARECRISVDLTGGVDSRLIAVMLDYFGVPFETTVSGMDGMEDVEIAKEVAAALGKPLHITYPCIDGLEDSIPELFRLSDGLNDTFKHYRSYQHNRNRVKRGIELALSGIGGEFLKDELWLQDFPFYSSRMARLERLVTLRMFPIPCKDDYFSKDYARRNQNVKQAVVQRLSRYQMDLNTKTYDHIYYQYELPTIGGNFLTAANRVLPSYAPMMEPEFVQFGFQLKRRERFFNTFHRKTISQVNPAISRIRTSEGGVSVSADKWEVGKDIQKYVRDKSIRLVKVIERKLFQTSYTRQKADHPDLYERIRNSQFAKDAIELLKEENILHRRVRLHEIHDAHLSHFLSLFLFVDFLHSTKGQCSLGNE</sequence>
<organism evidence="2 3">
    <name type="scientific">Brevibacillus brevis</name>
    <name type="common">Bacillus brevis</name>
    <dbReference type="NCBI Taxonomy" id="1393"/>
    <lineage>
        <taxon>Bacteria</taxon>
        <taxon>Bacillati</taxon>
        <taxon>Bacillota</taxon>
        <taxon>Bacilli</taxon>
        <taxon>Bacillales</taxon>
        <taxon>Paenibacillaceae</taxon>
        <taxon>Brevibacillus</taxon>
    </lineage>
</organism>
<evidence type="ECO:0000313" key="2">
    <source>
        <dbReference type="EMBL" id="WNC13332.1"/>
    </source>
</evidence>
<dbReference type="Gene3D" id="3.40.50.620">
    <property type="entry name" value="HUPs"/>
    <property type="match status" value="1"/>
</dbReference>
<name>A0ABY9T325_BREBE</name>
<evidence type="ECO:0000313" key="3">
    <source>
        <dbReference type="Proteomes" id="UP001256827"/>
    </source>
</evidence>
<dbReference type="InterPro" id="IPR001962">
    <property type="entry name" value="Asn_synthase"/>
</dbReference>
<dbReference type="SUPFAM" id="SSF52402">
    <property type="entry name" value="Adenine nucleotide alpha hydrolases-like"/>
    <property type="match status" value="1"/>
</dbReference>
<dbReference type="EMBL" id="CP134050">
    <property type="protein sequence ID" value="WNC13332.1"/>
    <property type="molecule type" value="Genomic_DNA"/>
</dbReference>
<reference evidence="2 3" key="1">
    <citation type="submission" date="2023-09" db="EMBL/GenBank/DDBJ databases">
        <title>Complete Genome and Methylome dissection of Bacillus brevis NEB573 original source of BbsI restriction endonuclease.</title>
        <authorList>
            <person name="Fomenkov A."/>
            <person name="Roberts R.D."/>
        </authorList>
    </citation>
    <scope>NUCLEOTIDE SEQUENCE [LARGE SCALE GENOMIC DNA]</scope>
    <source>
        <strain evidence="2 3">NEB573</strain>
    </source>
</reference>
<feature type="domain" description="Asparagine synthetase" evidence="1">
    <location>
        <begin position="189"/>
        <end position="302"/>
    </location>
</feature>